<dbReference type="EMBL" id="JAWJWF010000002">
    <property type="protein sequence ID" value="KAK6638271.1"/>
    <property type="molecule type" value="Genomic_DNA"/>
</dbReference>
<gene>
    <name evidence="1" type="ORF">RUM44_008700</name>
</gene>
<organism evidence="1 2">
    <name type="scientific">Polyplax serrata</name>
    <name type="common">Common mouse louse</name>
    <dbReference type="NCBI Taxonomy" id="468196"/>
    <lineage>
        <taxon>Eukaryota</taxon>
        <taxon>Metazoa</taxon>
        <taxon>Ecdysozoa</taxon>
        <taxon>Arthropoda</taxon>
        <taxon>Hexapoda</taxon>
        <taxon>Insecta</taxon>
        <taxon>Pterygota</taxon>
        <taxon>Neoptera</taxon>
        <taxon>Paraneoptera</taxon>
        <taxon>Psocodea</taxon>
        <taxon>Troctomorpha</taxon>
        <taxon>Phthiraptera</taxon>
        <taxon>Anoplura</taxon>
        <taxon>Polyplacidae</taxon>
        <taxon>Polyplax</taxon>
    </lineage>
</organism>
<evidence type="ECO:0000313" key="1">
    <source>
        <dbReference type="EMBL" id="KAK6638271.1"/>
    </source>
</evidence>
<dbReference type="PANTHER" id="PTHR21615">
    <property type="entry name" value="CYCLIN N-TERMINAL DOMAIN-CONTAINING PROTEIN 1"/>
    <property type="match status" value="1"/>
</dbReference>
<keyword evidence="2" id="KW-1185">Reference proteome</keyword>
<comment type="caution">
    <text evidence="1">The sequence shown here is derived from an EMBL/GenBank/DDBJ whole genome shotgun (WGS) entry which is preliminary data.</text>
</comment>
<dbReference type="PANTHER" id="PTHR21615:SF2">
    <property type="entry name" value="CYCLIN N-TERMINAL DOMAIN-CONTAINING PROTEIN 1"/>
    <property type="match status" value="1"/>
</dbReference>
<evidence type="ECO:0000313" key="2">
    <source>
        <dbReference type="Proteomes" id="UP001359485"/>
    </source>
</evidence>
<proteinExistence type="predicted"/>
<protein>
    <recommendedName>
        <fullName evidence="3">Cyclin N-terminal domain-containing protein</fullName>
    </recommendedName>
</protein>
<evidence type="ECO:0008006" key="3">
    <source>
        <dbReference type="Google" id="ProtNLM"/>
    </source>
</evidence>
<dbReference type="InterPro" id="IPR036915">
    <property type="entry name" value="Cyclin-like_sf"/>
</dbReference>
<sequence>MAAENKHRFAFYTPKLIKATFNICKLLKQPPDVRYLAIDIVDRFLTCHFLEVADTYRAVKKANESDWMNIVEKMLKQSLLRILTCIQIAIKFCSNCSTITVKTVQDVLSYLKHSYKYSKRNIIKSEVRIYKTLKCNIPSTTPFVYVEMLFEDFQRQIFHQHSRPSLSSFFKTCICVLDIALVNHRKIYDNLQVYSKENKKADMYSNRSNSHEEDEAILRTSKGEFIFYIRLTFTTVSVQPSI</sequence>
<dbReference type="Gene3D" id="1.10.472.10">
    <property type="entry name" value="Cyclin-like"/>
    <property type="match status" value="1"/>
</dbReference>
<reference evidence="1 2" key="1">
    <citation type="submission" date="2023-09" db="EMBL/GenBank/DDBJ databases">
        <title>Genomes of two closely related lineages of the louse Polyplax serrata with different host specificities.</title>
        <authorList>
            <person name="Martinu J."/>
            <person name="Tarabai H."/>
            <person name="Stefka J."/>
            <person name="Hypsa V."/>
        </authorList>
    </citation>
    <scope>NUCLEOTIDE SEQUENCE [LARGE SCALE GENOMIC DNA]</scope>
    <source>
        <strain evidence="1">98ZLc_SE</strain>
    </source>
</reference>
<name>A0ABR1B8Z8_POLSC</name>
<dbReference type="SUPFAM" id="SSF47954">
    <property type="entry name" value="Cyclin-like"/>
    <property type="match status" value="1"/>
</dbReference>
<accession>A0ABR1B8Z8</accession>
<dbReference type="Proteomes" id="UP001359485">
    <property type="component" value="Unassembled WGS sequence"/>
</dbReference>